<organism evidence="2 3">
    <name type="scientific">Scyliorhinus torazame</name>
    <name type="common">Cloudy catshark</name>
    <name type="synonym">Catulus torazame</name>
    <dbReference type="NCBI Taxonomy" id="75743"/>
    <lineage>
        <taxon>Eukaryota</taxon>
        <taxon>Metazoa</taxon>
        <taxon>Chordata</taxon>
        <taxon>Craniata</taxon>
        <taxon>Vertebrata</taxon>
        <taxon>Chondrichthyes</taxon>
        <taxon>Elasmobranchii</taxon>
        <taxon>Galeomorphii</taxon>
        <taxon>Galeoidea</taxon>
        <taxon>Carcharhiniformes</taxon>
        <taxon>Scyliorhinidae</taxon>
        <taxon>Scyliorhinus</taxon>
    </lineage>
</organism>
<evidence type="ECO:0000313" key="3">
    <source>
        <dbReference type="Proteomes" id="UP000288216"/>
    </source>
</evidence>
<evidence type="ECO:0000256" key="1">
    <source>
        <dbReference type="SAM" id="Phobius"/>
    </source>
</evidence>
<evidence type="ECO:0000313" key="2">
    <source>
        <dbReference type="EMBL" id="GCB83248.1"/>
    </source>
</evidence>
<name>A0A401QCX1_SCYTO</name>
<keyword evidence="3" id="KW-1185">Reference proteome</keyword>
<feature type="transmembrane region" description="Helical" evidence="1">
    <location>
        <begin position="43"/>
        <end position="65"/>
    </location>
</feature>
<protein>
    <submittedName>
        <fullName evidence="2">Uncharacterized protein</fullName>
    </submittedName>
</protein>
<sequence>MTLDDECGVRTFSPATNKYGIDEQEVNIRATGQTSARRLAAKFIGLTSVVIVAGAFLLSILSVLFQKIEIKTE</sequence>
<proteinExistence type="predicted"/>
<keyword evidence="1" id="KW-0812">Transmembrane</keyword>
<dbReference type="AlphaFoldDB" id="A0A401QCX1"/>
<reference evidence="2 3" key="1">
    <citation type="journal article" date="2018" name="Nat. Ecol. Evol.">
        <title>Shark genomes provide insights into elasmobranch evolution and the origin of vertebrates.</title>
        <authorList>
            <person name="Hara Y"/>
            <person name="Yamaguchi K"/>
            <person name="Onimaru K"/>
            <person name="Kadota M"/>
            <person name="Koyanagi M"/>
            <person name="Keeley SD"/>
            <person name="Tatsumi K"/>
            <person name="Tanaka K"/>
            <person name="Motone F"/>
            <person name="Kageyama Y"/>
            <person name="Nozu R"/>
            <person name="Adachi N"/>
            <person name="Nishimura O"/>
            <person name="Nakagawa R"/>
            <person name="Tanegashima C"/>
            <person name="Kiyatake I"/>
            <person name="Matsumoto R"/>
            <person name="Murakumo K"/>
            <person name="Nishida K"/>
            <person name="Terakita A"/>
            <person name="Kuratani S"/>
            <person name="Sato K"/>
            <person name="Hyodo S Kuraku.S."/>
        </authorList>
    </citation>
    <scope>NUCLEOTIDE SEQUENCE [LARGE SCALE GENOMIC DNA]</scope>
</reference>
<keyword evidence="1" id="KW-1133">Transmembrane helix</keyword>
<gene>
    <name evidence="2" type="ORF">scyTo_0023742</name>
</gene>
<dbReference type="Proteomes" id="UP000288216">
    <property type="component" value="Unassembled WGS sequence"/>
</dbReference>
<dbReference type="EMBL" id="BFAA01033260">
    <property type="protein sequence ID" value="GCB83248.1"/>
    <property type="molecule type" value="Genomic_DNA"/>
</dbReference>
<accession>A0A401QCX1</accession>
<comment type="caution">
    <text evidence="2">The sequence shown here is derived from an EMBL/GenBank/DDBJ whole genome shotgun (WGS) entry which is preliminary data.</text>
</comment>
<keyword evidence="1" id="KW-0472">Membrane</keyword>